<reference evidence="8" key="1">
    <citation type="journal article" date="2019" name="Int. J. Syst. Evol. Microbiol.">
        <title>The Global Catalogue of Microorganisms (GCM) 10K type strain sequencing project: providing services to taxonomists for standard genome sequencing and annotation.</title>
        <authorList>
            <consortium name="The Broad Institute Genomics Platform"/>
            <consortium name="The Broad Institute Genome Sequencing Center for Infectious Disease"/>
            <person name="Wu L."/>
            <person name="Ma J."/>
        </authorList>
    </citation>
    <scope>NUCLEOTIDE SEQUENCE [LARGE SCALE GENOMIC DNA]</scope>
    <source>
        <strain evidence="8">JCM 16117</strain>
    </source>
</reference>
<protein>
    <submittedName>
        <fullName evidence="7">LLM class flavin-dependent oxidoreductase</fullName>
    </submittedName>
</protein>
<organism evidence="7 8">
    <name type="scientific">Herbiconiux moechotypicola</name>
    <dbReference type="NCBI Taxonomy" id="637393"/>
    <lineage>
        <taxon>Bacteria</taxon>
        <taxon>Bacillati</taxon>
        <taxon>Actinomycetota</taxon>
        <taxon>Actinomycetes</taxon>
        <taxon>Micrococcales</taxon>
        <taxon>Microbacteriaceae</taxon>
        <taxon>Herbiconiux</taxon>
    </lineage>
</organism>
<evidence type="ECO:0000259" key="6">
    <source>
        <dbReference type="Pfam" id="PF00296"/>
    </source>
</evidence>
<dbReference type="PIRSF" id="PIRSF000337">
    <property type="entry name" value="NTA_MOA"/>
    <property type="match status" value="1"/>
</dbReference>
<evidence type="ECO:0000256" key="4">
    <source>
        <dbReference type="ARBA" id="ARBA00023033"/>
    </source>
</evidence>
<evidence type="ECO:0000256" key="1">
    <source>
        <dbReference type="ARBA" id="ARBA00022630"/>
    </source>
</evidence>
<comment type="caution">
    <text evidence="7">The sequence shown here is derived from an EMBL/GenBank/DDBJ whole genome shotgun (WGS) entry which is preliminary data.</text>
</comment>
<keyword evidence="1" id="KW-0285">Flavoprotein</keyword>
<dbReference type="InterPro" id="IPR036661">
    <property type="entry name" value="Luciferase-like_sf"/>
</dbReference>
<comment type="similarity">
    <text evidence="5">Belongs to the NtaA/SnaA/DszA monooxygenase family.</text>
</comment>
<dbReference type="InterPro" id="IPR051260">
    <property type="entry name" value="Diverse_substr_monoxygenases"/>
</dbReference>
<keyword evidence="8" id="KW-1185">Reference proteome</keyword>
<accession>A0ABP5QRT9</accession>
<evidence type="ECO:0000313" key="7">
    <source>
        <dbReference type="EMBL" id="GAA2240813.1"/>
    </source>
</evidence>
<dbReference type="PANTHER" id="PTHR30011">
    <property type="entry name" value="ALKANESULFONATE MONOOXYGENASE-RELATED"/>
    <property type="match status" value="1"/>
</dbReference>
<dbReference type="Proteomes" id="UP001500929">
    <property type="component" value="Unassembled WGS sequence"/>
</dbReference>
<proteinExistence type="inferred from homology"/>
<feature type="domain" description="Luciferase-like" evidence="6">
    <location>
        <begin position="17"/>
        <end position="387"/>
    </location>
</feature>
<sequence>MLNLMTGLGNIGGHLGGWRHPASWNCTAMNLGQHIETAKLAERGKFDLLFLADGNAVRQMDKPALFEANSPSDRPSVFEPVTLLSAISQHTSQIGLLATATTTYEEPYLLARKFASLDHLSGGRACWNIVTGSYPGDSLNFGREEHVPRAERYERSEEFVEVAKGLWDSWDEDAFVEDKASGRYLDREAVHVLDHVGKHFSVKGPLNVARMPQRYPVLFLAGQSEQGKELAAKHADCVFSVSADIATGKAFSDDVKNRLDRYDRAPESLRIIPGTSVFVGSSEAEADDLYEELQSLISPAVGVPYLSKLVEMDLTPYPIDGPLPDLSGEVVGISSFRKNIAAMAARENLSIRQTYERVLPSMGHVLFKGDAVQVADQIEEWYRSGASDGFMLGAPVMPLGLERIVDLLIPELQRRGLFRTEYTGGTLRENMGLELGVSRNVLAR</sequence>
<dbReference type="Pfam" id="PF00296">
    <property type="entry name" value="Bac_luciferase"/>
    <property type="match status" value="1"/>
</dbReference>
<dbReference type="NCBIfam" id="TIGR03860">
    <property type="entry name" value="FMN_nitrolo"/>
    <property type="match status" value="1"/>
</dbReference>
<dbReference type="Gene3D" id="3.20.20.30">
    <property type="entry name" value="Luciferase-like domain"/>
    <property type="match status" value="1"/>
</dbReference>
<dbReference type="InterPro" id="IPR016215">
    <property type="entry name" value="NTA_MOA"/>
</dbReference>
<evidence type="ECO:0000256" key="5">
    <source>
        <dbReference type="ARBA" id="ARBA00033748"/>
    </source>
</evidence>
<dbReference type="SUPFAM" id="SSF51679">
    <property type="entry name" value="Bacterial luciferase-like"/>
    <property type="match status" value="1"/>
</dbReference>
<keyword evidence="3" id="KW-0560">Oxidoreductase</keyword>
<evidence type="ECO:0000256" key="3">
    <source>
        <dbReference type="ARBA" id="ARBA00023002"/>
    </source>
</evidence>
<evidence type="ECO:0000256" key="2">
    <source>
        <dbReference type="ARBA" id="ARBA00022643"/>
    </source>
</evidence>
<keyword evidence="4" id="KW-0503">Monooxygenase</keyword>
<dbReference type="CDD" id="cd01095">
    <property type="entry name" value="Nitrilotriacetate_monoxgenase"/>
    <property type="match status" value="1"/>
</dbReference>
<name>A0ABP5QRT9_9MICO</name>
<gene>
    <name evidence="7" type="ORF">GCM10009851_27750</name>
</gene>
<dbReference type="InterPro" id="IPR011251">
    <property type="entry name" value="Luciferase-like_dom"/>
</dbReference>
<keyword evidence="2" id="KW-0288">FMN</keyword>
<evidence type="ECO:0000313" key="8">
    <source>
        <dbReference type="Proteomes" id="UP001500929"/>
    </source>
</evidence>
<dbReference type="PANTHER" id="PTHR30011:SF16">
    <property type="entry name" value="C2H2 FINGER DOMAIN TRANSCRIPTION FACTOR (EUROFUNG)-RELATED"/>
    <property type="match status" value="1"/>
</dbReference>
<dbReference type="EMBL" id="BAAAQY010000008">
    <property type="protein sequence ID" value="GAA2240813.1"/>
    <property type="molecule type" value="Genomic_DNA"/>
</dbReference>